<protein>
    <submittedName>
        <fullName evidence="1">Uncharacterized protein</fullName>
    </submittedName>
</protein>
<name>A0ABD2QEU6_9PLAT</name>
<dbReference type="EMBL" id="JBJKFK010000407">
    <property type="protein sequence ID" value="KAL3317261.1"/>
    <property type="molecule type" value="Genomic_DNA"/>
</dbReference>
<dbReference type="AlphaFoldDB" id="A0ABD2QEU6"/>
<reference evidence="1 2" key="1">
    <citation type="submission" date="2024-11" db="EMBL/GenBank/DDBJ databases">
        <title>Adaptive evolution of stress response genes in parasites aligns with host niche diversity.</title>
        <authorList>
            <person name="Hahn C."/>
            <person name="Resl P."/>
        </authorList>
    </citation>
    <scope>NUCLEOTIDE SEQUENCE [LARGE SCALE GENOMIC DNA]</scope>
    <source>
        <strain evidence="1">EGGRZ-B1_66</strain>
        <tissue evidence="1">Body</tissue>
    </source>
</reference>
<accession>A0ABD2QEU6</accession>
<evidence type="ECO:0000313" key="1">
    <source>
        <dbReference type="EMBL" id="KAL3317261.1"/>
    </source>
</evidence>
<evidence type="ECO:0000313" key="2">
    <source>
        <dbReference type="Proteomes" id="UP001626550"/>
    </source>
</evidence>
<comment type="caution">
    <text evidence="1">The sequence shown here is derived from an EMBL/GenBank/DDBJ whole genome shotgun (WGS) entry which is preliminary data.</text>
</comment>
<sequence length="390" mass="45716">MEGCERSVKVAEPIQYDLYDYIPEVRVVPLENEEKQAKVVYQRNIGILLRLITERRPRVSELLAGAGDLDYAKKYLKMYGNQSEQRHRRELKDVPTCDLVEIVKEAINQYEKTIFQPSERFLRELMNNERYPMIKQCRDEDDVEMQQLVEESMLVGTKAEHWLLSDIMRNLNAWIISDNKVGEGETLEDRIFKSAEAIAKVFGPLVVKLSDAQLIRMNIIENMNIEIWKSSNLTITTGRERLTSMLMKHGKEQENNGDWRDDFQEPVEDNVEFNNYRTMGSMNKKSIIVRKPSIIAVNESNNIPLEDDAIEKKKSIFNFRISRILGDRIHADGYPDYELKYQHSFTPKEGKRFNSNIRGINIPTDVLKRLIIGLRPEFWHQYNYALYPEC</sequence>
<organism evidence="1 2">
    <name type="scientific">Cichlidogyrus casuarinus</name>
    <dbReference type="NCBI Taxonomy" id="1844966"/>
    <lineage>
        <taxon>Eukaryota</taxon>
        <taxon>Metazoa</taxon>
        <taxon>Spiralia</taxon>
        <taxon>Lophotrochozoa</taxon>
        <taxon>Platyhelminthes</taxon>
        <taxon>Monogenea</taxon>
        <taxon>Monopisthocotylea</taxon>
        <taxon>Dactylogyridea</taxon>
        <taxon>Ancyrocephalidae</taxon>
        <taxon>Cichlidogyrus</taxon>
    </lineage>
</organism>
<gene>
    <name evidence="1" type="ORF">Ciccas_004078</name>
</gene>
<proteinExistence type="predicted"/>
<keyword evidence="2" id="KW-1185">Reference proteome</keyword>
<dbReference type="Proteomes" id="UP001626550">
    <property type="component" value="Unassembled WGS sequence"/>
</dbReference>